<dbReference type="Proteomes" id="UP000001424">
    <property type="component" value="Chromosome"/>
</dbReference>
<protein>
    <recommendedName>
        <fullName evidence="1">Zinc finger CHCC-type domain-containing protein</fullName>
    </recommendedName>
</protein>
<accession>Q7NW97</accession>
<proteinExistence type="predicted"/>
<dbReference type="Gene3D" id="2.60.260.40">
    <property type="entry name" value="q5lls5 like domains"/>
    <property type="match status" value="1"/>
</dbReference>
<evidence type="ECO:0000259" key="1">
    <source>
        <dbReference type="Pfam" id="PF10276"/>
    </source>
</evidence>
<gene>
    <name evidence="2" type="ordered locus">CV_2093</name>
</gene>
<organism evidence="2 3">
    <name type="scientific">Chromobacterium violaceum (strain ATCC 12472 / DSM 30191 / JCM 1249 / CCUG 213 / NBRC 12614 / NCIMB 9131 / NCTC 9757 / MK)</name>
    <dbReference type="NCBI Taxonomy" id="243365"/>
    <lineage>
        <taxon>Bacteria</taxon>
        <taxon>Pseudomonadati</taxon>
        <taxon>Pseudomonadota</taxon>
        <taxon>Betaproteobacteria</taxon>
        <taxon>Neisseriales</taxon>
        <taxon>Chromobacteriaceae</taxon>
        <taxon>Chromobacterium</taxon>
    </lineage>
</organism>
<dbReference type="EMBL" id="AE016825">
    <property type="protein sequence ID" value="AAQ59765.1"/>
    <property type="molecule type" value="Genomic_DNA"/>
</dbReference>
<evidence type="ECO:0000313" key="3">
    <source>
        <dbReference type="Proteomes" id="UP000001424"/>
    </source>
</evidence>
<dbReference type="AlphaFoldDB" id="Q7NW97"/>
<dbReference type="eggNOG" id="COG4391">
    <property type="taxonomic scope" value="Bacteria"/>
</dbReference>
<reference evidence="2 3" key="1">
    <citation type="journal article" date="2003" name="Proc. Natl. Acad. Sci. U.S.A.">
        <title>The complete genome sequence of Chromobacterium violaceum reveals remarkable and exploitable bacterial adaptability.</title>
        <authorList>
            <person name="Vasconcelos A.T.R."/>
            <person name="de Almeida D.F."/>
            <person name="Almeida F.C."/>
            <person name="de Almeida L.G.P."/>
            <person name="de Almeida R."/>
            <person name="Goncalves J.A.A."/>
            <person name="Andrade E.M."/>
            <person name="Antonio R.V."/>
            <person name="Araripe J."/>
            <person name="de Araujo M.F.F."/>
            <person name="Filho S.A."/>
            <person name="Azevedo V."/>
            <person name="Batista A.J."/>
            <person name="Bataus L.A.M."/>
            <person name="Batista J.S."/>
            <person name="Belo A."/>
            <person name="vander Berg C."/>
            <person name="Blamey J."/>
            <person name="Bogo M."/>
            <person name="Bonato S."/>
            <person name="Bordignon J."/>
            <person name="Brito C.A."/>
            <person name="Brocchi M."/>
            <person name="Burity H.A."/>
            <person name="Camargo A.A."/>
            <person name="Cardoso D.D.P."/>
            <person name="Carneiro N.P."/>
            <person name="Carraro D.M."/>
            <person name="Carvalho C.M.B."/>
            <person name="Cascardo J.C.M."/>
            <person name="Cavada B.S."/>
            <person name="Chueire L.M.O."/>
            <person name="Pasa T.B.C."/>
            <person name="Duran N."/>
            <person name="Fagundes N."/>
            <person name="Falcao C.L."/>
            <person name="Fantinatti F."/>
            <person name="Farias I.P."/>
            <person name="Felipe M.S.S."/>
            <person name="Ferrari L.P."/>
            <person name="Ferro J.A."/>
            <person name="Ferro M.I.T."/>
            <person name="Franco G.R."/>
            <person name="Freitas N.S.A."/>
            <person name="Furlan L.R."/>
            <person name="Gazzinelli R.T."/>
            <person name="Gomes E.A."/>
            <person name="Goncalves P.R."/>
            <person name="Grangeiro T.B."/>
            <person name="Grattapaglia D."/>
            <person name="Grisard E.C."/>
            <person name="Guimaraes C.T."/>
            <person name="Hanna E.S."/>
            <person name="Hungria M."/>
            <person name="Jardim S.N."/>
            <person name="Laurino J."/>
            <person name="Leoi L.C.T."/>
            <person name="Fassarella L."/>
            <person name="Lima A."/>
            <person name="Loureiro M.F."/>
            <person name="Lyra M.C.P."/>
            <person name="Macedo M."/>
            <person name="Madeira H.M.F."/>
            <person name="Manfio G.P."/>
            <person name="Maranhao A.Q."/>
            <person name="Martins W.S."/>
            <person name="di Mauro S.M.Z."/>
            <person name="de Medeiros S.R.B."/>
            <person name="Meissner R.D.V."/>
            <person name="Menck C.F.M."/>
            <person name="Moreira M.A.M."/>
            <person name="Nascimento F.F."/>
            <person name="Nicolas M.F."/>
            <person name="Oliveira J.G."/>
            <person name="Oliveira S.C."/>
            <person name="Paixao R.F.C."/>
            <person name="Parente J.A."/>
            <person name="Pedrosa F.O."/>
            <person name="Pena S.J.D."/>
            <person name="Perreira J.O."/>
            <person name="Perreira M."/>
            <person name="Pinto L.S.R.C."/>
            <person name="Pinto L.S."/>
            <person name="Porto J.I.R."/>
            <person name="Potrich D.P."/>
            <person name="Neto C.E.R."/>
            <person name="Reis A.M.M."/>
            <person name="Rigo L.U."/>
            <person name="Rondinelli E."/>
            <person name="dos Santos E.B.P."/>
            <person name="Santos F.R."/>
            <person name="Schneider M.P.C."/>
            <person name="Seuanez H.N."/>
            <person name="Silva A.M.R."/>
            <person name="da Silva A.L.C."/>
            <person name="Silva D.W."/>
            <person name="Silva R."/>
            <person name="Simoes I.C."/>
            <person name="Simon D."/>
            <person name="Soares C.M.A."/>
            <person name="Soares R.B.A."/>
            <person name="Souza E.M."/>
            <person name="Souza K.R.L."/>
            <person name="Souza R.C."/>
            <person name="Steffens M.B.R."/>
            <person name="Steindel M."/>
            <person name="Teixeira S.R."/>
            <person name="Urmenyi T."/>
            <person name="Vettore A."/>
            <person name="Wassem R."/>
            <person name="Zaha A."/>
            <person name="Simpson A.J.G."/>
        </authorList>
    </citation>
    <scope>NUCLEOTIDE SEQUENCE [LARGE SCALE GENOMIC DNA]</scope>
    <source>
        <strain evidence="3">ATCC 12472 / DSM 30191 / JCM 1249 / NBRC 12614 / NCIMB 9131 / NCTC 9757</strain>
    </source>
</reference>
<dbReference type="InterPro" id="IPR019401">
    <property type="entry name" value="Znf_CHCC"/>
</dbReference>
<name>Q7NW97_CHRVO</name>
<dbReference type="STRING" id="243365.CV_2093"/>
<dbReference type="KEGG" id="cvi:CV_2093"/>
<evidence type="ECO:0000313" key="2">
    <source>
        <dbReference type="EMBL" id="AAQ59765.1"/>
    </source>
</evidence>
<sequence length="73" mass="8411">MPQQGMTMAEQKENTERYIEVTQHDLPLHCPMPDMKAWNSHPRVYLPVHKTGESLCPYCGTKYKLVGPVGHHH</sequence>
<dbReference type="Pfam" id="PF10276">
    <property type="entry name" value="zf-CHCC"/>
    <property type="match status" value="1"/>
</dbReference>
<keyword evidence="3" id="KW-1185">Reference proteome</keyword>
<dbReference type="HOGENOM" id="CLU_083053_4_0_4"/>
<feature type="domain" description="Zinc finger CHCC-type" evidence="1">
    <location>
        <begin position="40"/>
        <end position="63"/>
    </location>
</feature>